<reference evidence="2" key="1">
    <citation type="journal article" date="2021" name="Mol. Ecol. Resour.">
        <title>Apolygus lucorum genome provides insights into omnivorousness and mesophyll feeding.</title>
        <authorList>
            <person name="Liu Y."/>
            <person name="Liu H."/>
            <person name="Wang H."/>
            <person name="Huang T."/>
            <person name="Liu B."/>
            <person name="Yang B."/>
            <person name="Yin L."/>
            <person name="Li B."/>
            <person name="Zhang Y."/>
            <person name="Zhang S."/>
            <person name="Jiang F."/>
            <person name="Zhang X."/>
            <person name="Ren Y."/>
            <person name="Wang B."/>
            <person name="Wang S."/>
            <person name="Lu Y."/>
            <person name="Wu K."/>
            <person name="Fan W."/>
            <person name="Wang G."/>
        </authorList>
    </citation>
    <scope>NUCLEOTIDE SEQUENCE</scope>
    <source>
        <strain evidence="2">12Hb</strain>
    </source>
</reference>
<feature type="compositionally biased region" description="Low complexity" evidence="1">
    <location>
        <begin position="258"/>
        <end position="279"/>
    </location>
</feature>
<feature type="compositionally biased region" description="Basic residues" evidence="1">
    <location>
        <begin position="141"/>
        <end position="150"/>
    </location>
</feature>
<dbReference type="AlphaFoldDB" id="A0A6A4J051"/>
<protein>
    <submittedName>
        <fullName evidence="2">Uncharacterized protein</fullName>
    </submittedName>
</protein>
<dbReference type="EMBL" id="WIXP02000013">
    <property type="protein sequence ID" value="KAF6200958.1"/>
    <property type="molecule type" value="Genomic_DNA"/>
</dbReference>
<evidence type="ECO:0000256" key="1">
    <source>
        <dbReference type="SAM" id="MobiDB-lite"/>
    </source>
</evidence>
<sequence length="292" mass="32656">MACEVTLTPGAAALEVNRLPVSGKKPLAKMFSFHKPKVYRSTQGCCICKAKSSSSRFTDSKKYEDDFVDCFQLPEKRCGEVCNACVLLVKRWKKLPEGNGRNWRHVVDARAKSFTKIKPRPHIRPNLKRKSIDDDHYEQARKRKPRKIIMRHPDYDLDSDGSPYGSRSPTPSEEGEDSHKVMMPDARISGFIDLNIWRMEKICCGTIFVGPENAIIVDRRLLIPCERRMRGGKCLPLASVGQPAEVVKPPAQKSGQFSDNSSDSGYDESSNSSAESNPSIARPAPVPIQAHN</sequence>
<dbReference type="Pfam" id="PF15396">
    <property type="entry name" value="FAM60A"/>
    <property type="match status" value="1"/>
</dbReference>
<evidence type="ECO:0000313" key="3">
    <source>
        <dbReference type="Proteomes" id="UP000466442"/>
    </source>
</evidence>
<evidence type="ECO:0000313" key="2">
    <source>
        <dbReference type="EMBL" id="KAF6200958.1"/>
    </source>
</evidence>
<dbReference type="GO" id="GO:0070822">
    <property type="term" value="C:Sin3-type complex"/>
    <property type="evidence" value="ECO:0007669"/>
    <property type="project" value="TreeGrafter"/>
</dbReference>
<dbReference type="GO" id="GO:0030336">
    <property type="term" value="P:negative regulation of cell migration"/>
    <property type="evidence" value="ECO:0007669"/>
    <property type="project" value="TreeGrafter"/>
</dbReference>
<proteinExistence type="predicted"/>
<dbReference type="OrthoDB" id="10023333at2759"/>
<dbReference type="PANTHER" id="PTHR13422:SF12">
    <property type="entry name" value="SIN3-HDAC COMPLEX-ASSOCIATED FACTOR"/>
    <property type="match status" value="1"/>
</dbReference>
<dbReference type="Proteomes" id="UP000466442">
    <property type="component" value="Unassembled WGS sequence"/>
</dbReference>
<organism evidence="2 3">
    <name type="scientific">Apolygus lucorum</name>
    <name type="common">Small green plant bug</name>
    <name type="synonym">Lygocoris lucorum</name>
    <dbReference type="NCBI Taxonomy" id="248454"/>
    <lineage>
        <taxon>Eukaryota</taxon>
        <taxon>Metazoa</taxon>
        <taxon>Ecdysozoa</taxon>
        <taxon>Arthropoda</taxon>
        <taxon>Hexapoda</taxon>
        <taxon>Insecta</taxon>
        <taxon>Pterygota</taxon>
        <taxon>Neoptera</taxon>
        <taxon>Paraneoptera</taxon>
        <taxon>Hemiptera</taxon>
        <taxon>Heteroptera</taxon>
        <taxon>Panheteroptera</taxon>
        <taxon>Cimicomorpha</taxon>
        <taxon>Miridae</taxon>
        <taxon>Mirini</taxon>
        <taxon>Apolygus</taxon>
    </lineage>
</organism>
<feature type="compositionally biased region" description="Basic and acidic residues" evidence="1">
    <location>
        <begin position="130"/>
        <end position="140"/>
    </location>
</feature>
<dbReference type="InterPro" id="IPR026065">
    <property type="entry name" value="FAM60A"/>
</dbReference>
<dbReference type="PANTHER" id="PTHR13422">
    <property type="entry name" value="SIN3-HDAC COMPLEX-ASSOCIATED FACTOR"/>
    <property type="match status" value="1"/>
</dbReference>
<feature type="region of interest" description="Disordered" evidence="1">
    <location>
        <begin position="245"/>
        <end position="292"/>
    </location>
</feature>
<feature type="region of interest" description="Disordered" evidence="1">
    <location>
        <begin position="120"/>
        <end position="182"/>
    </location>
</feature>
<gene>
    <name evidence="2" type="ORF">GE061_005405</name>
</gene>
<comment type="caution">
    <text evidence="2">The sequence shown here is derived from an EMBL/GenBank/DDBJ whole genome shotgun (WGS) entry which is preliminary data.</text>
</comment>
<feature type="compositionally biased region" description="Basic residues" evidence="1">
    <location>
        <begin position="120"/>
        <end position="129"/>
    </location>
</feature>
<accession>A0A6A4J051</accession>
<keyword evidence="3" id="KW-1185">Reference proteome</keyword>
<name>A0A6A4J051_APOLU</name>